<proteinExistence type="predicted"/>
<dbReference type="STRING" id="351679.A9255_19645"/>
<dbReference type="KEGG" id="xho:A9255_19645"/>
<reference evidence="1 3" key="1">
    <citation type="submission" date="2016-06" db="EMBL/GenBank/DDBJ databases">
        <title>Bacterial characters and pathogenicity of Xenorhabdus hominickii from an entomopathogenic nematode, Steinernema monticolum.</title>
        <authorList>
            <person name="Park Y."/>
            <person name="Kim Y."/>
        </authorList>
    </citation>
    <scope>NUCLEOTIDE SEQUENCE [LARGE SCALE GENOMIC DNA]</scope>
    <source>
        <strain evidence="1 3">ANU1</strain>
    </source>
</reference>
<evidence type="ECO:0000313" key="4">
    <source>
        <dbReference type="Proteomes" id="UP000225433"/>
    </source>
</evidence>
<evidence type="ECO:0000313" key="1">
    <source>
        <dbReference type="EMBL" id="AOM42564.1"/>
    </source>
</evidence>
<dbReference type="AlphaFoldDB" id="A0A2G0Q445"/>
<dbReference type="Pfam" id="PF01963">
    <property type="entry name" value="TraB_PrgY_gumN"/>
    <property type="match status" value="1"/>
</dbReference>
<dbReference type="PANTHER" id="PTHR40590">
    <property type="entry name" value="CYTOPLASMIC PROTEIN-RELATED"/>
    <property type="match status" value="1"/>
</dbReference>
<keyword evidence="3" id="KW-1185">Reference proteome</keyword>
<dbReference type="Proteomes" id="UP000094600">
    <property type="component" value="Chromosome"/>
</dbReference>
<gene>
    <name evidence="1" type="ORF">A9255_19645</name>
    <name evidence="2" type="ORF">Xhom_03067</name>
</gene>
<sequence length="270" mass="31040">MGKLITYFSNILGLNAQRHYPYPAFDINLTPNKQLHIVGSIHMGTENMFPLSEVLLEQLEQSDALIVEADITQVGSPFKEQFPEQVALSKRLSTEHFDCLQHYCREIHHSIEQFNPLPSWQVALILQAVQAQYLGLRPQYGIDYQLLNSAKAINKPIIELEGADTQLNLLTNLPNGGLSLLEDTLTHWHTNARALQTMISWWMNYRIDQKEQILPMTFCEEIYQTLMTERNRQWSKQLHTLPAGKYLVAVGALHLHGENNLRQLLTNIQE</sequence>
<dbReference type="Proteomes" id="UP000225433">
    <property type="component" value="Unassembled WGS sequence"/>
</dbReference>
<dbReference type="CDD" id="cd14789">
    <property type="entry name" value="Tiki"/>
    <property type="match status" value="1"/>
</dbReference>
<dbReference type="RefSeq" id="WP_069318184.1">
    <property type="nucleotide sequence ID" value="NZ_CAWNQJ010000079.1"/>
</dbReference>
<organism evidence="2 4">
    <name type="scientific">Xenorhabdus hominickii</name>
    <dbReference type="NCBI Taxonomy" id="351679"/>
    <lineage>
        <taxon>Bacteria</taxon>
        <taxon>Pseudomonadati</taxon>
        <taxon>Pseudomonadota</taxon>
        <taxon>Gammaproteobacteria</taxon>
        <taxon>Enterobacterales</taxon>
        <taxon>Morganellaceae</taxon>
        <taxon>Xenorhabdus</taxon>
    </lineage>
</organism>
<dbReference type="EMBL" id="NJAI01000005">
    <property type="protein sequence ID" value="PHM53997.1"/>
    <property type="molecule type" value="Genomic_DNA"/>
</dbReference>
<dbReference type="InterPro" id="IPR002816">
    <property type="entry name" value="TraB/PrgY/GumN_fam"/>
</dbReference>
<dbReference type="OrthoDB" id="357294at2"/>
<dbReference type="PANTHER" id="PTHR40590:SF1">
    <property type="entry name" value="CYTOPLASMIC PROTEIN"/>
    <property type="match status" value="1"/>
</dbReference>
<name>A0A2G0Q445_XENHO</name>
<reference evidence="2 4" key="2">
    <citation type="journal article" date="2017" name="Nat. Microbiol.">
        <title>Natural product diversity associated with the nematode symbionts Photorhabdus and Xenorhabdus.</title>
        <authorList>
            <person name="Tobias N.J."/>
            <person name="Wolff H."/>
            <person name="Djahanschiri B."/>
            <person name="Grundmann F."/>
            <person name="Kronenwerth M."/>
            <person name="Shi Y.M."/>
            <person name="Simonyi S."/>
            <person name="Grun P."/>
            <person name="Shapiro-Ilan D."/>
            <person name="Pidot S.J."/>
            <person name="Stinear T.P."/>
            <person name="Ebersberger I."/>
            <person name="Bode H.B."/>
        </authorList>
    </citation>
    <scope>NUCLEOTIDE SEQUENCE [LARGE SCALE GENOMIC DNA]</scope>
    <source>
        <strain evidence="2 4">DSM 17903</strain>
    </source>
</reference>
<evidence type="ECO:0000313" key="3">
    <source>
        <dbReference type="Proteomes" id="UP000094600"/>
    </source>
</evidence>
<accession>A0A2G0Q445</accession>
<dbReference type="InterPro" id="IPR047111">
    <property type="entry name" value="YbaP-like"/>
</dbReference>
<dbReference type="EMBL" id="CP016176">
    <property type="protein sequence ID" value="AOM42564.1"/>
    <property type="molecule type" value="Genomic_DNA"/>
</dbReference>
<protein>
    <submittedName>
        <fullName evidence="2">Polysaccharide biosynthesis protein GumN</fullName>
    </submittedName>
</protein>
<evidence type="ECO:0000313" key="2">
    <source>
        <dbReference type="EMBL" id="PHM53997.1"/>
    </source>
</evidence>